<dbReference type="InterPro" id="IPR002491">
    <property type="entry name" value="ABC_transptr_periplasmic_BD"/>
</dbReference>
<dbReference type="SUPFAM" id="SSF53807">
    <property type="entry name" value="Helical backbone' metal receptor"/>
    <property type="match status" value="1"/>
</dbReference>
<evidence type="ECO:0000256" key="1">
    <source>
        <dbReference type="ARBA" id="ARBA00008814"/>
    </source>
</evidence>
<gene>
    <name evidence="5" type="ORF">HMPREF9970_1196</name>
</gene>
<dbReference type="PROSITE" id="PS50983">
    <property type="entry name" value="FE_B12_PBP"/>
    <property type="match status" value="1"/>
</dbReference>
<keyword evidence="6" id="KW-1185">Reference proteome</keyword>
<feature type="compositionally biased region" description="Low complexity" evidence="2">
    <location>
        <begin position="35"/>
        <end position="48"/>
    </location>
</feature>
<dbReference type="eggNOG" id="COG0614">
    <property type="taxonomic scope" value="Bacteria"/>
</dbReference>
<sequence>MIKKNLLVILTVTTMSLSSLTGCGKTKTNDDSVNTTSYETQSQESSLSKDNAETTKSASLKTEYPLTVQIYNAEGKEVSVTFENAPQRIVSTQLSITELLLQLGLKDKIVGIMDNDNPVDDKLQAELSSLKSLGYKSTISKEAIISVDPDIVMGKSTLMFTDKAIGTVENYLDQGINVYTLLSSADVVDQSLDNIINDIRTVGMIFDVQDKADAYADSLEKQLNETVNNVSAKTQGKEKMKVILIAGFQDNTFMAFSSSMHSAMLETVNAVNVLDKGGTGLTMENLIALNPDAIVYVTSKRFEATDADAIDRLLNEPTIQNVPAIANKKILKIGYDDIMDYGSRDISTVGVLANFLYSE</sequence>
<dbReference type="AlphaFoldDB" id="I0R9J3"/>
<feature type="domain" description="Fe/B12 periplasmic-binding" evidence="4">
    <location>
        <begin position="88"/>
        <end position="359"/>
    </location>
</feature>
<comment type="similarity">
    <text evidence="1">Belongs to the bacterial solute-binding protein 8 family.</text>
</comment>
<dbReference type="PANTHER" id="PTHR30535:SF34">
    <property type="entry name" value="MOLYBDATE-BINDING PROTEIN MOLA"/>
    <property type="match status" value="1"/>
</dbReference>
<evidence type="ECO:0000259" key="4">
    <source>
        <dbReference type="PROSITE" id="PS50983"/>
    </source>
</evidence>
<reference evidence="5 6" key="1">
    <citation type="submission" date="2012-03" db="EMBL/GenBank/DDBJ databases">
        <authorList>
            <person name="Durkin A.S."/>
            <person name="McCorrison J."/>
            <person name="Torralba M."/>
            <person name="Gillis M."/>
            <person name="Methe B."/>
            <person name="Sutton G."/>
            <person name="Nelson K.E."/>
        </authorList>
    </citation>
    <scope>NUCLEOTIDE SEQUENCE [LARGE SCALE GENOMIC DNA]</scope>
    <source>
        <strain evidence="5 6">F0468</strain>
    </source>
</reference>
<proteinExistence type="inferred from homology"/>
<evidence type="ECO:0000313" key="5">
    <source>
        <dbReference type="EMBL" id="EIC96351.1"/>
    </source>
</evidence>
<organism evidence="5 6">
    <name type="scientific">Lachnoanaerobaculum saburreum F0468</name>
    <dbReference type="NCBI Taxonomy" id="1095750"/>
    <lineage>
        <taxon>Bacteria</taxon>
        <taxon>Bacillati</taxon>
        <taxon>Bacillota</taxon>
        <taxon>Clostridia</taxon>
        <taxon>Lachnospirales</taxon>
        <taxon>Lachnospiraceae</taxon>
        <taxon>Lachnoanaerobaculum</taxon>
    </lineage>
</organism>
<feature type="signal peptide" evidence="3">
    <location>
        <begin position="1"/>
        <end position="21"/>
    </location>
</feature>
<feature type="region of interest" description="Disordered" evidence="2">
    <location>
        <begin position="20"/>
        <end position="56"/>
    </location>
</feature>
<name>I0R9J3_9FIRM</name>
<dbReference type="PATRIC" id="fig|1095750.3.peg.894"/>
<dbReference type="Pfam" id="PF01497">
    <property type="entry name" value="Peripla_BP_2"/>
    <property type="match status" value="1"/>
</dbReference>
<evidence type="ECO:0000256" key="2">
    <source>
        <dbReference type="SAM" id="MobiDB-lite"/>
    </source>
</evidence>
<keyword evidence="3" id="KW-0732">Signal</keyword>
<dbReference type="Gene3D" id="3.40.50.1980">
    <property type="entry name" value="Nitrogenase molybdenum iron protein domain"/>
    <property type="match status" value="2"/>
</dbReference>
<comment type="caution">
    <text evidence="5">The sequence shown here is derived from an EMBL/GenBank/DDBJ whole genome shotgun (WGS) entry which is preliminary data.</text>
</comment>
<dbReference type="Proteomes" id="UP000005039">
    <property type="component" value="Unassembled WGS sequence"/>
</dbReference>
<dbReference type="PROSITE" id="PS51257">
    <property type="entry name" value="PROKAR_LIPOPROTEIN"/>
    <property type="match status" value="1"/>
</dbReference>
<protein>
    <submittedName>
        <fullName evidence="5">Oligopeptide ABC transporter, oligopeptide-binding protein</fullName>
    </submittedName>
</protein>
<dbReference type="EMBL" id="AJGH01000044">
    <property type="protein sequence ID" value="EIC96351.1"/>
    <property type="molecule type" value="Genomic_DNA"/>
</dbReference>
<dbReference type="OrthoDB" id="89746at2"/>
<evidence type="ECO:0000256" key="3">
    <source>
        <dbReference type="SAM" id="SignalP"/>
    </source>
</evidence>
<dbReference type="PANTHER" id="PTHR30535">
    <property type="entry name" value="VITAMIN B12-BINDING PROTEIN"/>
    <property type="match status" value="1"/>
</dbReference>
<dbReference type="RefSeq" id="WP_008753517.1">
    <property type="nucleotide sequence ID" value="NZ_AJGH01000044.1"/>
</dbReference>
<dbReference type="InterPro" id="IPR050902">
    <property type="entry name" value="ABC_Transporter_SBP"/>
</dbReference>
<evidence type="ECO:0000313" key="6">
    <source>
        <dbReference type="Proteomes" id="UP000005039"/>
    </source>
</evidence>
<feature type="chain" id="PRO_5039219983" evidence="3">
    <location>
        <begin position="22"/>
        <end position="359"/>
    </location>
</feature>
<accession>I0R9J3</accession>